<dbReference type="CDD" id="cd00371">
    <property type="entry name" value="HMA"/>
    <property type="match status" value="1"/>
</dbReference>
<dbReference type="InterPro" id="IPR036163">
    <property type="entry name" value="HMA_dom_sf"/>
</dbReference>
<evidence type="ECO:0000256" key="5">
    <source>
        <dbReference type="ARBA" id="ARBA00022989"/>
    </source>
</evidence>
<dbReference type="GO" id="GO:0046872">
    <property type="term" value="F:metal ion binding"/>
    <property type="evidence" value="ECO:0007669"/>
    <property type="project" value="InterPro"/>
</dbReference>
<dbReference type="PANTHER" id="PTHR34184">
    <property type="entry name" value="UPF0718 PROTEIN YCGR"/>
    <property type="match status" value="1"/>
</dbReference>
<feature type="domain" description="HMA" evidence="8">
    <location>
        <begin position="345"/>
        <end position="409"/>
    </location>
</feature>
<dbReference type="InterPro" id="IPR052923">
    <property type="entry name" value="UPF0718"/>
</dbReference>
<dbReference type="Pfam" id="PF00403">
    <property type="entry name" value="HMA"/>
    <property type="match status" value="1"/>
</dbReference>
<reference evidence="9" key="1">
    <citation type="submission" date="2021-01" db="EMBL/GenBank/DDBJ databases">
        <title>Modified the classification status of verrucomicrobia.</title>
        <authorList>
            <person name="Feng X."/>
        </authorList>
    </citation>
    <scope>NUCLEOTIDE SEQUENCE</scope>
    <source>
        <strain evidence="9">_KCTC 22039</strain>
    </source>
</reference>
<sequence>MADAMMVFLQNLWAICEALGVWFLLGLLIAGLMHLFVPAGLFQRWLGKSSFANVVKAAFIGVPMPLCSCGVVPTVLALKKKGASKSSCLSFLVSTPQTGVDSLMVSASFLSWPFAFFKLASAFVIGIFAGCLHHVLAKSKPAAAGEIESAQPVERSSVSLKELYDFAINDLFYNLWRWMFVGLIAAALIATFVSEEFLGNSLFADPLMGSIAALFLSIPLYVCATSSVPIAAALVAKGMSPAVAIVFLIAGPATNIATIGLIYKSFGRLFTVVYLLSVSVGSVICAVLFASVIQVKMPEHIGHHHGESSSWLVLAGAVAFVGFLLLFALRDAKTWLAGLLAKGDESIELDVDGMGCQGCVSKIRAKLVEEKLASSVVGDPANNKLTITGIQLDKQKLRQALAELGYELGDDGNL</sequence>
<dbReference type="Pfam" id="PF03773">
    <property type="entry name" value="ArsP_1"/>
    <property type="match status" value="1"/>
</dbReference>
<comment type="subcellular location">
    <subcellularLocation>
        <location evidence="1">Cell membrane</location>
        <topology evidence="1">Multi-pass membrane protein</topology>
    </subcellularLocation>
</comment>
<feature type="transmembrane region" description="Helical" evidence="7">
    <location>
        <begin position="114"/>
        <end position="136"/>
    </location>
</feature>
<dbReference type="EMBL" id="JAENIM010000034">
    <property type="protein sequence ID" value="MBK1790855.1"/>
    <property type="molecule type" value="Genomic_DNA"/>
</dbReference>
<evidence type="ECO:0000256" key="3">
    <source>
        <dbReference type="ARBA" id="ARBA00022475"/>
    </source>
</evidence>
<evidence type="ECO:0000256" key="7">
    <source>
        <dbReference type="SAM" id="Phobius"/>
    </source>
</evidence>
<organism evidence="9 10">
    <name type="scientific">Persicirhabdus sediminis</name>
    <dbReference type="NCBI Taxonomy" id="454144"/>
    <lineage>
        <taxon>Bacteria</taxon>
        <taxon>Pseudomonadati</taxon>
        <taxon>Verrucomicrobiota</taxon>
        <taxon>Verrucomicrobiia</taxon>
        <taxon>Verrucomicrobiales</taxon>
        <taxon>Verrucomicrobiaceae</taxon>
        <taxon>Persicirhabdus</taxon>
    </lineage>
</organism>
<dbReference type="InterPro" id="IPR006121">
    <property type="entry name" value="HMA_dom"/>
</dbReference>
<dbReference type="InterPro" id="IPR005524">
    <property type="entry name" value="DUF318"/>
</dbReference>
<dbReference type="Gene3D" id="3.30.70.100">
    <property type="match status" value="1"/>
</dbReference>
<keyword evidence="10" id="KW-1185">Reference proteome</keyword>
<dbReference type="PANTHER" id="PTHR34184:SF4">
    <property type="entry name" value="UPF0718 PROTEIN YCGR"/>
    <property type="match status" value="1"/>
</dbReference>
<dbReference type="SUPFAM" id="SSF55008">
    <property type="entry name" value="HMA, heavy metal-associated domain"/>
    <property type="match status" value="1"/>
</dbReference>
<dbReference type="Proteomes" id="UP000624703">
    <property type="component" value="Unassembled WGS sequence"/>
</dbReference>
<evidence type="ECO:0000256" key="6">
    <source>
        <dbReference type="ARBA" id="ARBA00023136"/>
    </source>
</evidence>
<name>A0A8J7SKL3_9BACT</name>
<accession>A0A8J7SKL3</accession>
<evidence type="ECO:0000256" key="1">
    <source>
        <dbReference type="ARBA" id="ARBA00004651"/>
    </source>
</evidence>
<evidence type="ECO:0000256" key="2">
    <source>
        <dbReference type="ARBA" id="ARBA00006386"/>
    </source>
</evidence>
<feature type="transmembrane region" description="Helical" evidence="7">
    <location>
        <begin position="175"/>
        <end position="193"/>
    </location>
</feature>
<evidence type="ECO:0000313" key="10">
    <source>
        <dbReference type="Proteomes" id="UP000624703"/>
    </source>
</evidence>
<comment type="caution">
    <text evidence="9">The sequence shown here is derived from an EMBL/GenBank/DDBJ whole genome shotgun (WGS) entry which is preliminary data.</text>
</comment>
<feature type="transmembrane region" description="Helical" evidence="7">
    <location>
        <begin position="310"/>
        <end position="329"/>
    </location>
</feature>
<protein>
    <submittedName>
        <fullName evidence="9">Permease</fullName>
    </submittedName>
</protein>
<feature type="transmembrane region" description="Helical" evidence="7">
    <location>
        <begin position="12"/>
        <end position="37"/>
    </location>
</feature>
<evidence type="ECO:0000313" key="9">
    <source>
        <dbReference type="EMBL" id="MBK1790855.1"/>
    </source>
</evidence>
<dbReference type="PROSITE" id="PS50846">
    <property type="entry name" value="HMA_2"/>
    <property type="match status" value="1"/>
</dbReference>
<comment type="similarity">
    <text evidence="2">Belongs to the UPF0718 family.</text>
</comment>
<feature type="transmembrane region" description="Helical" evidence="7">
    <location>
        <begin position="57"/>
        <end position="78"/>
    </location>
</feature>
<keyword evidence="6 7" id="KW-0472">Membrane</keyword>
<feature type="transmembrane region" description="Helical" evidence="7">
    <location>
        <begin position="269"/>
        <end position="290"/>
    </location>
</feature>
<dbReference type="AlphaFoldDB" id="A0A8J7SKL3"/>
<keyword evidence="5 7" id="KW-1133">Transmembrane helix</keyword>
<keyword evidence="3" id="KW-1003">Cell membrane</keyword>
<evidence type="ECO:0000256" key="4">
    <source>
        <dbReference type="ARBA" id="ARBA00022692"/>
    </source>
</evidence>
<gene>
    <name evidence="9" type="ORF">JIN82_06765</name>
</gene>
<feature type="transmembrane region" description="Helical" evidence="7">
    <location>
        <begin position="242"/>
        <end position="262"/>
    </location>
</feature>
<feature type="transmembrane region" description="Helical" evidence="7">
    <location>
        <begin position="214"/>
        <end position="236"/>
    </location>
</feature>
<evidence type="ECO:0000259" key="8">
    <source>
        <dbReference type="PROSITE" id="PS50846"/>
    </source>
</evidence>
<dbReference type="GO" id="GO:0005886">
    <property type="term" value="C:plasma membrane"/>
    <property type="evidence" value="ECO:0007669"/>
    <property type="project" value="UniProtKB-SubCell"/>
</dbReference>
<proteinExistence type="inferred from homology"/>
<keyword evidence="4 7" id="KW-0812">Transmembrane</keyword>